<feature type="compositionally biased region" description="Polar residues" evidence="10">
    <location>
        <begin position="618"/>
        <end position="632"/>
    </location>
</feature>
<dbReference type="Pfam" id="PF12796">
    <property type="entry name" value="Ank_2"/>
    <property type="match status" value="1"/>
</dbReference>
<dbReference type="Gene3D" id="1.25.40.20">
    <property type="entry name" value="Ankyrin repeat-containing domain"/>
    <property type="match status" value="1"/>
</dbReference>
<dbReference type="InterPro" id="IPR025874">
    <property type="entry name" value="DZR"/>
</dbReference>
<comment type="subcellular location">
    <subcellularLocation>
        <location evidence="1">Cell projection</location>
        <location evidence="1">Cilium</location>
    </subcellularLocation>
</comment>
<dbReference type="Proteomes" id="UP000515129">
    <property type="component" value="Chromosome 22"/>
</dbReference>
<keyword evidence="3" id="KW-0677">Repeat</keyword>
<evidence type="ECO:0000256" key="5">
    <source>
        <dbReference type="ARBA" id="ARBA00022833"/>
    </source>
</evidence>
<dbReference type="SMART" id="SM00248">
    <property type="entry name" value="ANK"/>
    <property type="match status" value="3"/>
</dbReference>
<evidence type="ECO:0000256" key="3">
    <source>
        <dbReference type="ARBA" id="ARBA00022737"/>
    </source>
</evidence>
<evidence type="ECO:0000256" key="4">
    <source>
        <dbReference type="ARBA" id="ARBA00022771"/>
    </source>
</evidence>
<feature type="repeat" description="ANK" evidence="9">
    <location>
        <begin position="718"/>
        <end position="752"/>
    </location>
</feature>
<feature type="domain" description="DZANK-type" evidence="11">
    <location>
        <begin position="380"/>
        <end position="428"/>
    </location>
</feature>
<gene>
    <name evidence="13" type="primary">dzank1</name>
</gene>
<name>A0A6P6J7G8_CARAU</name>
<keyword evidence="12" id="KW-1185">Reference proteome</keyword>
<feature type="domain" description="DZANK-type" evidence="11">
    <location>
        <begin position="252"/>
        <end position="311"/>
    </location>
</feature>
<dbReference type="PROSITE" id="PS50297">
    <property type="entry name" value="ANK_REP_REGION"/>
    <property type="match status" value="1"/>
</dbReference>
<dbReference type="SUPFAM" id="SSF48403">
    <property type="entry name" value="Ankyrin repeat"/>
    <property type="match status" value="1"/>
</dbReference>
<evidence type="ECO:0000256" key="6">
    <source>
        <dbReference type="ARBA" id="ARBA00023043"/>
    </source>
</evidence>
<feature type="compositionally biased region" description="Basic and acidic residues" evidence="10">
    <location>
        <begin position="644"/>
        <end position="656"/>
    </location>
</feature>
<dbReference type="OrthoDB" id="10033229at2759"/>
<evidence type="ECO:0000256" key="2">
    <source>
        <dbReference type="ARBA" id="ARBA00022723"/>
    </source>
</evidence>
<dbReference type="GeneID" id="113039929"/>
<evidence type="ECO:0000256" key="7">
    <source>
        <dbReference type="ARBA" id="ARBA00023273"/>
    </source>
</evidence>
<keyword evidence="2" id="KW-0479">Metal-binding</keyword>
<proteinExistence type="predicted"/>
<dbReference type="KEGG" id="caua:113039929"/>
<keyword evidence="5" id="KW-0862">Zinc</keyword>
<dbReference type="GO" id="GO:0005929">
    <property type="term" value="C:cilium"/>
    <property type="evidence" value="ECO:0007669"/>
    <property type="project" value="UniProtKB-SubCell"/>
</dbReference>
<feature type="region of interest" description="Disordered" evidence="10">
    <location>
        <begin position="584"/>
        <end position="656"/>
    </location>
</feature>
<dbReference type="InterPro" id="IPR026876">
    <property type="entry name" value="Fn3_assoc_repeat"/>
</dbReference>
<feature type="repeat" description="ANK" evidence="9">
    <location>
        <begin position="684"/>
        <end position="716"/>
    </location>
</feature>
<dbReference type="PANTHER" id="PTHR16058:SF4">
    <property type="entry name" value="DOUBLE ZINC RIBBON AND ANKYRIN REPEAT-CONTAINING PROTEIN 1"/>
    <property type="match status" value="1"/>
</dbReference>
<dbReference type="GO" id="GO:0008270">
    <property type="term" value="F:zinc ion binding"/>
    <property type="evidence" value="ECO:0007669"/>
    <property type="project" value="UniProtKB-KW"/>
</dbReference>
<evidence type="ECO:0000256" key="9">
    <source>
        <dbReference type="PROSITE-ProRule" id="PRU00023"/>
    </source>
</evidence>
<dbReference type="InterPro" id="IPR052481">
    <property type="entry name" value="DZAN1"/>
</dbReference>
<keyword evidence="7" id="KW-0966">Cell projection</keyword>
<feature type="compositionally biased region" description="Low complexity" evidence="10">
    <location>
        <begin position="181"/>
        <end position="191"/>
    </location>
</feature>
<keyword evidence="4" id="KW-0863">Zinc-finger</keyword>
<dbReference type="InterPro" id="IPR002110">
    <property type="entry name" value="Ankyrin_rpt"/>
</dbReference>
<evidence type="ECO:0000256" key="1">
    <source>
        <dbReference type="ARBA" id="ARBA00004138"/>
    </source>
</evidence>
<dbReference type="AlphaFoldDB" id="A0A6P6J7G8"/>
<dbReference type="CTD" id="55184"/>
<reference evidence="13" key="1">
    <citation type="submission" date="2025-08" db="UniProtKB">
        <authorList>
            <consortium name="RefSeq"/>
        </authorList>
    </citation>
    <scope>IDENTIFICATION</scope>
    <source>
        <strain evidence="13">Wakin</strain>
        <tissue evidence="13">Muscle</tissue>
    </source>
</reference>
<accession>A0A6P6J7G8</accession>
<evidence type="ECO:0000259" key="11">
    <source>
        <dbReference type="Pfam" id="PF12773"/>
    </source>
</evidence>
<keyword evidence="6 9" id="KW-0040">ANK repeat</keyword>
<dbReference type="GO" id="GO:0042462">
    <property type="term" value="P:eye photoreceptor cell development"/>
    <property type="evidence" value="ECO:0007669"/>
    <property type="project" value="TreeGrafter"/>
</dbReference>
<dbReference type="PANTHER" id="PTHR16058">
    <property type="entry name" value="DOUBLE ZINC RIBBON AND ANKYRIN REPEAT-CONTAINING PROTEIN 1"/>
    <property type="match status" value="1"/>
</dbReference>
<dbReference type="Pfam" id="PF12773">
    <property type="entry name" value="DZR"/>
    <property type="match status" value="2"/>
</dbReference>
<sequence length="798" mass="85832">MSRPAVFVTASLDTGLCSEIWFMIQNCRYFNLHNHSGRFKSADMTAGSVAAPQIIPIRLPPPGRAKHEIESRTPVEIKSDSSDATVLYTLDGSKPEVMKRPGFGDSTLKYTEPIRLPAGKVSVRAMAVSTDGRQSAVVTKVFIVAPSPSQDLTTGQEDDTLINSQPINGKDEVSKNGAGISSSESLDVPSSESRRALKGPRFLSQRLGSSSSARLTAQKNTQNQSIDAENLLKTLTSTQISRIQRETDFLRCPKCLSHRPSDPFARFCLHCGAPVPPIPGQRLPPTEGGQMGLCVHCKAMVPLNTATCVVCESPLTQQLQPQASRRLQDKLICHSCGTGNPAHITHCVTCESQLLQQTTPYLSGQRAAPVPSSQGKMIFCSKCNRVNHSDARFCDWCGAKPGHKASSVTCSQCGASSHPYANYCGGCGVFLDGPPRTPSHVNQGQDTQEADQSSASWQAVHAPESTTELPAAGLRMCADAQTQTVGLFFPSSTELKKLSKQREAELCRQEQMSDRKPLLTAISPGRGYWRKQLDHICAHLRSYTQNNTEFRALIGEPRLGRMISAVIEEDSYEVSLRINFLSASPEGSRSSSVGQQSRSVASESQNLSAVTEGRKSASPDSNINTAGSSSNRKNQKKIWSSDAKQPESKDSLLLKEVGPEGRGQISAVQQLLDEGADPACLGIDGRPALVAAVLNGHHDVIPVLVQREADVNHASGPLNNTALHEAAALGNEGLRSVEILLGCNASIRKQNNRGQTAYDIAVAAGSRSVVTLMAAHMGQDLLQRHTKARSPSGLDTFS</sequence>
<dbReference type="InterPro" id="IPR036770">
    <property type="entry name" value="Ankyrin_rpt-contain_sf"/>
</dbReference>
<dbReference type="RefSeq" id="XP_026053882.1">
    <property type="nucleotide sequence ID" value="XM_026198097.1"/>
</dbReference>
<evidence type="ECO:0000313" key="13">
    <source>
        <dbReference type="RefSeq" id="XP_026053882.1"/>
    </source>
</evidence>
<dbReference type="InterPro" id="IPR038587">
    <property type="entry name" value="Ribosomal_eL40_sf"/>
</dbReference>
<dbReference type="Pfam" id="PF13287">
    <property type="entry name" value="Fn3_assoc"/>
    <property type="match status" value="1"/>
</dbReference>
<evidence type="ECO:0000256" key="10">
    <source>
        <dbReference type="SAM" id="MobiDB-lite"/>
    </source>
</evidence>
<evidence type="ECO:0000256" key="8">
    <source>
        <dbReference type="ARBA" id="ARBA00039856"/>
    </source>
</evidence>
<feature type="compositionally biased region" description="Low complexity" evidence="10">
    <location>
        <begin position="587"/>
        <end position="600"/>
    </location>
</feature>
<protein>
    <recommendedName>
        <fullName evidence="8">Double zinc ribbon and ankyrin repeat-containing protein 1</fullName>
    </recommendedName>
</protein>
<dbReference type="Gene3D" id="4.10.1060.50">
    <property type="match status" value="1"/>
</dbReference>
<organism evidence="12 13">
    <name type="scientific">Carassius auratus</name>
    <name type="common">Goldfish</name>
    <dbReference type="NCBI Taxonomy" id="7957"/>
    <lineage>
        <taxon>Eukaryota</taxon>
        <taxon>Metazoa</taxon>
        <taxon>Chordata</taxon>
        <taxon>Craniata</taxon>
        <taxon>Vertebrata</taxon>
        <taxon>Euteleostomi</taxon>
        <taxon>Actinopterygii</taxon>
        <taxon>Neopterygii</taxon>
        <taxon>Teleostei</taxon>
        <taxon>Ostariophysi</taxon>
        <taxon>Cypriniformes</taxon>
        <taxon>Cyprinidae</taxon>
        <taxon>Cyprininae</taxon>
        <taxon>Carassius</taxon>
    </lineage>
</organism>
<dbReference type="PROSITE" id="PS50088">
    <property type="entry name" value="ANK_REPEAT"/>
    <property type="match status" value="2"/>
</dbReference>
<feature type="region of interest" description="Disordered" evidence="10">
    <location>
        <begin position="164"/>
        <end position="223"/>
    </location>
</feature>
<evidence type="ECO:0000313" key="12">
    <source>
        <dbReference type="Proteomes" id="UP000515129"/>
    </source>
</evidence>
<feature type="compositionally biased region" description="Polar residues" evidence="10">
    <location>
        <begin position="206"/>
        <end position="223"/>
    </location>
</feature>